<evidence type="ECO:0000313" key="14">
    <source>
        <dbReference type="Proteomes" id="UP000244900"/>
    </source>
</evidence>
<protein>
    <recommendedName>
        <fullName evidence="10">Bifunctional F420 biosynthesis protein FbiB</fullName>
    </recommendedName>
    <domain>
        <recommendedName>
            <fullName evidence="10">Coenzyme F420:L-glutamate ligase</fullName>
            <ecNumber evidence="10">6.3.2.31</ecNumber>
            <ecNumber evidence="10">6.3.2.34</ecNumber>
        </recommendedName>
        <alternativeName>
            <fullName evidence="10">Coenzyme F420-0:L-glutamate ligase</fullName>
        </alternativeName>
        <alternativeName>
            <fullName evidence="10">Coenzyme F420-1:gamma-L-glutamate ligase</fullName>
        </alternativeName>
    </domain>
    <domain>
        <recommendedName>
            <fullName evidence="10">Dehydro-coenzyme F420-0 reductase</fullName>
            <ecNumber evidence="10">1.3.8.17</ecNumber>
        </recommendedName>
    </domain>
</protein>
<dbReference type="InterPro" id="IPR019943">
    <property type="entry name" value="F420_FbiB_C"/>
</dbReference>
<feature type="binding site" evidence="10">
    <location>
        <begin position="14"/>
        <end position="17"/>
    </location>
    <ligand>
        <name>GTP</name>
        <dbReference type="ChEBI" id="CHEBI:37565"/>
    </ligand>
</feature>
<dbReference type="NCBIfam" id="TIGR01916">
    <property type="entry name" value="F420_cofE"/>
    <property type="match status" value="1"/>
</dbReference>
<comment type="catalytic activity">
    <reaction evidence="10">
        <text>oxidized coenzyme F420-0 + GTP + L-glutamate = oxidized coenzyme F420-1 + GDP + phosphate + H(+)</text>
        <dbReference type="Rhea" id="RHEA:30555"/>
        <dbReference type="ChEBI" id="CHEBI:15378"/>
        <dbReference type="ChEBI" id="CHEBI:29985"/>
        <dbReference type="ChEBI" id="CHEBI:37565"/>
        <dbReference type="ChEBI" id="CHEBI:43474"/>
        <dbReference type="ChEBI" id="CHEBI:58189"/>
        <dbReference type="ChEBI" id="CHEBI:59907"/>
        <dbReference type="ChEBI" id="CHEBI:59920"/>
        <dbReference type="EC" id="6.3.2.31"/>
    </reaction>
</comment>
<evidence type="ECO:0000256" key="1">
    <source>
        <dbReference type="ARBA" id="ARBA00022598"/>
    </source>
</evidence>
<comment type="caution">
    <text evidence="10">Lacks conserved residue(s) required for the propagation of feature annotation.</text>
</comment>
<keyword evidence="6 10" id="KW-0560">Oxidoreductase</keyword>
<comment type="cofactor">
    <cofactor evidence="10">
        <name>K(+)</name>
        <dbReference type="ChEBI" id="CHEBI:29103"/>
    </cofactor>
    <text evidence="10">Monovalent cation. The ion could be potassium.</text>
</comment>
<dbReference type="KEGG" id="stir:DDW44_10220"/>
<dbReference type="GO" id="GO:0052618">
    <property type="term" value="F:coenzyme F420-0:L-glutamate ligase activity"/>
    <property type="evidence" value="ECO:0007669"/>
    <property type="project" value="UniProtKB-UniRule"/>
</dbReference>
<dbReference type="GO" id="GO:0052890">
    <property type="term" value="F:oxidoreductase activity, acting on the CH-CH group of donors, with a flavin as acceptor"/>
    <property type="evidence" value="ECO:0007669"/>
    <property type="project" value="UniProtKB-UniRule"/>
</dbReference>
<dbReference type="InterPro" id="IPR002847">
    <property type="entry name" value="F420-0_gamma-glut_ligase-dom"/>
</dbReference>
<keyword evidence="14" id="KW-1185">Reference proteome</keyword>
<comment type="function">
    <text evidence="10">Bifunctional enzyme that catalyzes the GTP-dependent successive addition of two or more gamma-linked L-glutamates to the L-lactyl phosphodiester of 7,8-didemethyl-8-hydroxy-5-deazariboflavin (F420-0) to form polyglutamated F420 derivatives, and the FMNH2-dependent reduction of dehydro-F420-0 to form F420-0.</text>
</comment>
<dbReference type="Gene3D" id="3.40.109.10">
    <property type="entry name" value="NADH Oxidase"/>
    <property type="match status" value="1"/>
</dbReference>
<sequence length="432" mass="45445">MTAPSYRVWALPGLPEVGPGDDIAKLIAAGGPGLVDGDVLLVTSKIVSKAEGRIVEAGDREAAIDAETVRVVARRGALRIVENRQGLVMAAAGVDASNTPAGTVLLLPEDPDASASRIRDGLRDALGVEVGVVITDTFGRPWRAGLTDVAIGAAGVRVLDDLRGGADTHGNRLDVTVVATADELAAAGDLVKGKAAGLPVAVVRGLGHVVADGADGARALVRPAADDMFRLGTSEAVREAVTRRRTVRAFTDAPVDPDAVRRAVAAAVTAPAPHHTTPWRFVLLESESSRLRLLDAMRDAWIADLRRDGRSEESIAKRVRRGDVLRNAPYLAVPCMVTDGSHHYGDERRDAAEREMFVVAAGAGVQNFLVALAGERLGSAWVSSTMFCRDVVREVLDLPPGWDPMGAVAIGHAAQAPGERPARDAEAFIEVR</sequence>
<feature type="binding site" evidence="10">
    <location>
        <position position="383"/>
    </location>
    <ligand>
        <name>FMN</name>
        <dbReference type="ChEBI" id="CHEBI:58210"/>
    </ligand>
</feature>
<comment type="catalytic activity">
    <reaction evidence="10">
        <text>oxidized coenzyme F420-0 + FMN + H(+) = dehydro coenzyme F420-0 + FMNH2</text>
        <dbReference type="Rhea" id="RHEA:60360"/>
        <dbReference type="ChEBI" id="CHEBI:15378"/>
        <dbReference type="ChEBI" id="CHEBI:57618"/>
        <dbReference type="ChEBI" id="CHEBI:58210"/>
        <dbReference type="ChEBI" id="CHEBI:59907"/>
        <dbReference type="ChEBI" id="CHEBI:143705"/>
        <dbReference type="EC" id="1.3.8.17"/>
    </reaction>
</comment>
<evidence type="ECO:0000256" key="10">
    <source>
        <dbReference type="HAMAP-Rule" id="MF_01259"/>
    </source>
</evidence>
<reference evidence="13 14" key="1">
    <citation type="submission" date="2018-05" db="EMBL/GenBank/DDBJ databases">
        <title>Complete genome sequence of sponge-derived Streptomyces sp. HNM0039.</title>
        <authorList>
            <person name="Huang X."/>
            <person name="Zhou S."/>
        </authorList>
    </citation>
    <scope>NUCLEOTIDE SEQUENCE [LARGE SCALE GENOMIC DNA]</scope>
    <source>
        <strain evidence="13 14">HNM0039</strain>
    </source>
</reference>
<feature type="binding site" evidence="10">
    <location>
        <position position="137"/>
    </location>
    <ligand>
        <name>a divalent metal cation</name>
        <dbReference type="ChEBI" id="CHEBI:60240"/>
        <label>2</label>
    </ligand>
</feature>
<feature type="binding site" evidence="10">
    <location>
        <position position="136"/>
    </location>
    <ligand>
        <name>a divalent metal cation</name>
        <dbReference type="ChEBI" id="CHEBI:60240"/>
        <label>1</label>
    </ligand>
</feature>
<evidence type="ECO:0000313" key="13">
    <source>
        <dbReference type="EMBL" id="AWI29118.1"/>
    </source>
</evidence>
<feature type="binding site" evidence="10">
    <location>
        <position position="420"/>
    </location>
    <ligand>
        <name>FMN</name>
        <dbReference type="ChEBI" id="CHEBI:58210"/>
    </ligand>
</feature>
<keyword evidence="7 10" id="KW-0342">GTP-binding</keyword>
<dbReference type="EMBL" id="CP029188">
    <property type="protein sequence ID" value="AWI29118.1"/>
    <property type="molecule type" value="Genomic_DNA"/>
</dbReference>
<feature type="region of interest" description="Dehydro-coenzyme F420-0 reductase" evidence="10">
    <location>
        <begin position="233"/>
        <end position="432"/>
    </location>
</feature>
<evidence type="ECO:0000256" key="4">
    <source>
        <dbReference type="ARBA" id="ARBA00022842"/>
    </source>
</evidence>
<dbReference type="EC" id="1.3.8.17" evidence="10"/>
<keyword evidence="3 10" id="KW-0547">Nucleotide-binding</keyword>
<proteinExistence type="inferred from homology"/>
<evidence type="ECO:0000256" key="6">
    <source>
        <dbReference type="ARBA" id="ARBA00023002"/>
    </source>
</evidence>
<dbReference type="EC" id="6.3.2.31" evidence="10"/>
<comment type="catalytic activity">
    <reaction evidence="10">
        <text>oxidized coenzyme F420-1 + GTP + L-glutamate = oxidized coenzyme F420-2 + GDP + phosphate + H(+)</text>
        <dbReference type="Rhea" id="RHEA:30523"/>
        <dbReference type="ChEBI" id="CHEBI:15378"/>
        <dbReference type="ChEBI" id="CHEBI:29985"/>
        <dbReference type="ChEBI" id="CHEBI:37565"/>
        <dbReference type="ChEBI" id="CHEBI:43474"/>
        <dbReference type="ChEBI" id="CHEBI:57922"/>
        <dbReference type="ChEBI" id="CHEBI:58189"/>
        <dbReference type="ChEBI" id="CHEBI:59920"/>
        <dbReference type="EC" id="6.3.2.34"/>
    </reaction>
</comment>
<accession>A0A2S1SRU2</accession>
<name>A0A2S1SRU2_9ACTN</name>
<dbReference type="SUPFAM" id="SSF144010">
    <property type="entry name" value="CofE-like"/>
    <property type="match status" value="1"/>
</dbReference>
<evidence type="ECO:0000256" key="3">
    <source>
        <dbReference type="ARBA" id="ARBA00022741"/>
    </source>
</evidence>
<dbReference type="NCBIfam" id="TIGR03553">
    <property type="entry name" value="F420_FbiB_CTERM"/>
    <property type="match status" value="1"/>
</dbReference>
<feature type="domain" description="Nitroreductase" evidence="11">
    <location>
        <begin position="242"/>
        <end position="412"/>
    </location>
</feature>
<evidence type="ECO:0000256" key="5">
    <source>
        <dbReference type="ARBA" id="ARBA00022958"/>
    </source>
</evidence>
<feature type="binding site" evidence="10">
    <location>
        <position position="304"/>
    </location>
    <ligand>
        <name>coenzyme F420-(gamma-Glu)n</name>
        <dbReference type="ChEBI" id="CHEBI:133980"/>
    </ligand>
</feature>
<comment type="similarity">
    <text evidence="10">In the N-terminal section; belongs to the CofE family.</text>
</comment>
<dbReference type="GO" id="GO:0052645">
    <property type="term" value="P:F420-0 metabolic process"/>
    <property type="evidence" value="ECO:0007669"/>
    <property type="project" value="UniProtKB-UniRule"/>
</dbReference>
<dbReference type="PANTHER" id="PTHR47917:SF1">
    <property type="entry name" value="COENZYME F420:L-GLUTAMATE LIGASE"/>
    <property type="match status" value="1"/>
</dbReference>
<keyword evidence="2 10" id="KW-0479">Metal-binding</keyword>
<evidence type="ECO:0000256" key="8">
    <source>
        <dbReference type="ARBA" id="ARBA00023211"/>
    </source>
</evidence>
<dbReference type="RefSeq" id="WP_108906223.1">
    <property type="nucleotide sequence ID" value="NZ_CP029188.1"/>
</dbReference>
<dbReference type="Pfam" id="PF00881">
    <property type="entry name" value="Nitroreductase"/>
    <property type="match status" value="1"/>
</dbReference>
<evidence type="ECO:0000256" key="9">
    <source>
        <dbReference type="ARBA" id="ARBA00023268"/>
    </source>
</evidence>
<evidence type="ECO:0000256" key="2">
    <source>
        <dbReference type="ARBA" id="ARBA00022723"/>
    </source>
</evidence>
<comment type="pathway">
    <text evidence="10">Cofactor biosynthesis; coenzyme F420 biosynthesis.</text>
</comment>
<keyword evidence="9 10" id="KW-0511">Multifunctional enzyme</keyword>
<feature type="binding site" evidence="10">
    <location>
        <position position="49"/>
    </location>
    <ligand>
        <name>GTP</name>
        <dbReference type="ChEBI" id="CHEBI:37565"/>
    </ligand>
</feature>
<evidence type="ECO:0000256" key="7">
    <source>
        <dbReference type="ARBA" id="ARBA00023134"/>
    </source>
</evidence>
<dbReference type="FunFam" id="3.40.109.10:FF:000009">
    <property type="entry name" value="Coenzyme F420:L-glutamate ligase"/>
    <property type="match status" value="1"/>
</dbReference>
<feature type="binding site" evidence="10">
    <location>
        <position position="44"/>
    </location>
    <ligand>
        <name>GTP</name>
        <dbReference type="ChEBI" id="CHEBI:37565"/>
    </ligand>
</feature>
<feature type="binding site" evidence="10">
    <location>
        <position position="95"/>
    </location>
    <ligand>
        <name>a divalent metal cation</name>
        <dbReference type="ChEBI" id="CHEBI:60240"/>
        <label>1</label>
    </ligand>
</feature>
<dbReference type="InterPro" id="IPR008225">
    <property type="entry name" value="F420-0_g-glutamyl_ligase"/>
</dbReference>
<feature type="binding site" evidence="10">
    <location>
        <position position="272"/>
    </location>
    <ligand>
        <name>FMN</name>
        <dbReference type="ChEBI" id="CHEBI:58210"/>
    </ligand>
</feature>
<organism evidence="13 14">
    <name type="scientific">Streptomyces tirandamycinicus</name>
    <dbReference type="NCBI Taxonomy" id="2174846"/>
    <lineage>
        <taxon>Bacteria</taxon>
        <taxon>Bacillati</taxon>
        <taxon>Actinomycetota</taxon>
        <taxon>Actinomycetes</taxon>
        <taxon>Kitasatosporales</taxon>
        <taxon>Streptomycetaceae</taxon>
        <taxon>Streptomyces</taxon>
    </lineage>
</organism>
<dbReference type="GO" id="GO:0052619">
    <property type="term" value="F:coenzyme F420-1:gamma-L-glutamate ligase activity"/>
    <property type="evidence" value="ECO:0007669"/>
    <property type="project" value="UniProtKB-UniRule"/>
</dbReference>
<feature type="domain" description="Coenzyme F420:L-glutamate ligase-like" evidence="12">
    <location>
        <begin position="14"/>
        <end position="205"/>
    </location>
</feature>
<evidence type="ECO:0000259" key="12">
    <source>
        <dbReference type="Pfam" id="PF01996"/>
    </source>
</evidence>
<dbReference type="GO" id="GO:0005525">
    <property type="term" value="F:GTP binding"/>
    <property type="evidence" value="ECO:0007669"/>
    <property type="project" value="UniProtKB-KW"/>
</dbReference>
<dbReference type="Proteomes" id="UP000244900">
    <property type="component" value="Chromosome"/>
</dbReference>
<dbReference type="HAMAP" id="MF_01259">
    <property type="entry name" value="F420_ligase_FbiB"/>
    <property type="match status" value="1"/>
</dbReference>
<dbReference type="UniPathway" id="UPA00071"/>
<dbReference type="PANTHER" id="PTHR47917">
    <property type="match status" value="1"/>
</dbReference>
<dbReference type="Pfam" id="PF01996">
    <property type="entry name" value="F420_ligase"/>
    <property type="match status" value="1"/>
</dbReference>
<keyword evidence="4 10" id="KW-0460">Magnesium</keyword>
<dbReference type="EC" id="6.3.2.34" evidence="10"/>
<dbReference type="GO" id="GO:0046872">
    <property type="term" value="F:metal ion binding"/>
    <property type="evidence" value="ECO:0007669"/>
    <property type="project" value="UniProtKB-KW"/>
</dbReference>
<dbReference type="OrthoDB" id="9788295at2"/>
<dbReference type="SUPFAM" id="SSF55469">
    <property type="entry name" value="FMN-dependent nitroreductase-like"/>
    <property type="match status" value="1"/>
</dbReference>
<feature type="binding site" evidence="10">
    <location>
        <position position="98"/>
    </location>
    <ligand>
        <name>GTP</name>
        <dbReference type="ChEBI" id="CHEBI:37565"/>
    </ligand>
</feature>
<dbReference type="InterPro" id="IPR023661">
    <property type="entry name" value="FbiB"/>
</dbReference>
<dbReference type="Gene3D" id="3.30.1330.100">
    <property type="entry name" value="CofE-like"/>
    <property type="match status" value="2"/>
</dbReference>
<keyword evidence="5 10" id="KW-0630">Potassium</keyword>
<dbReference type="NCBIfam" id="NF009810">
    <property type="entry name" value="PRK13294.1"/>
    <property type="match status" value="1"/>
</dbReference>
<evidence type="ECO:0000259" key="11">
    <source>
        <dbReference type="Pfam" id="PF00881"/>
    </source>
</evidence>
<keyword evidence="8 10" id="KW-0464">Manganese</keyword>
<gene>
    <name evidence="10" type="primary">fbiB</name>
    <name evidence="13" type="ORF">DDW44_10220</name>
</gene>
<feature type="region of interest" description="Coenzyme F420:L-glutamate ligase" evidence="10">
    <location>
        <begin position="1"/>
        <end position="232"/>
    </location>
</feature>
<comment type="cofactor">
    <cofactor evidence="10">
        <name>Mg(2+)</name>
        <dbReference type="ChEBI" id="CHEBI:18420"/>
    </cofactor>
    <cofactor evidence="10">
        <name>Mn(2+)</name>
        <dbReference type="ChEBI" id="CHEBI:29035"/>
    </cofactor>
    <text evidence="10">Binds 2 divalent metal cations per subunit. The ions could be magnesium and/or manganese.</text>
</comment>
<keyword evidence="1 10" id="KW-0436">Ligase</keyword>
<dbReference type="AlphaFoldDB" id="A0A2S1SRU2"/>
<dbReference type="InterPro" id="IPR000415">
    <property type="entry name" value="Nitroreductase-like"/>
</dbReference>
<dbReference type="InterPro" id="IPR029479">
    <property type="entry name" value="Nitroreductase"/>
</dbReference>